<dbReference type="AlphaFoldDB" id="A0A382D7E5"/>
<sequence>MKKYRLSLLAFVTAAGLIFLLNQGNVEAQEKVVEEEKAEEKTSSEEPKPVKKVKKDLMFHLEPFIVNLAKSGGNRFLKATVSLEMSGPEVRLELKKNIQKITDSILLLLSTKVFEDVYSVQGKFTLKGEITTRVNQFLTEGQVKGAYF</sequence>
<dbReference type="GO" id="GO:0009425">
    <property type="term" value="C:bacterial-type flagellum basal body"/>
    <property type="evidence" value="ECO:0007669"/>
    <property type="project" value="InterPro"/>
</dbReference>
<feature type="non-terminal residue" evidence="8">
    <location>
        <position position="148"/>
    </location>
</feature>
<keyword evidence="5" id="KW-0283">Flagellar rotation</keyword>
<evidence type="ECO:0000256" key="6">
    <source>
        <dbReference type="ARBA" id="ARBA00022989"/>
    </source>
</evidence>
<evidence type="ECO:0000256" key="3">
    <source>
        <dbReference type="ARBA" id="ARBA00022500"/>
    </source>
</evidence>
<evidence type="ECO:0000256" key="1">
    <source>
        <dbReference type="ARBA" id="ARBA00004162"/>
    </source>
</evidence>
<evidence type="ECO:0000256" key="2">
    <source>
        <dbReference type="ARBA" id="ARBA00022475"/>
    </source>
</evidence>
<dbReference type="GO" id="GO:0005886">
    <property type="term" value="C:plasma membrane"/>
    <property type="evidence" value="ECO:0007669"/>
    <property type="project" value="UniProtKB-SubCell"/>
</dbReference>
<proteinExistence type="predicted"/>
<gene>
    <name evidence="8" type="ORF">METZ01_LOCUS187019</name>
</gene>
<keyword evidence="3" id="KW-0145">Chemotaxis</keyword>
<evidence type="ECO:0000256" key="4">
    <source>
        <dbReference type="ARBA" id="ARBA00022692"/>
    </source>
</evidence>
<reference evidence="8" key="1">
    <citation type="submission" date="2018-05" db="EMBL/GenBank/DDBJ databases">
        <authorList>
            <person name="Lanie J.A."/>
            <person name="Ng W.-L."/>
            <person name="Kazmierczak K.M."/>
            <person name="Andrzejewski T.M."/>
            <person name="Davidsen T.M."/>
            <person name="Wayne K.J."/>
            <person name="Tettelin H."/>
            <person name="Glass J.I."/>
            <person name="Rusch D."/>
            <person name="Podicherti R."/>
            <person name="Tsui H.-C.T."/>
            <person name="Winkler M.E."/>
        </authorList>
    </citation>
    <scope>NUCLEOTIDE SEQUENCE</scope>
</reference>
<dbReference type="GO" id="GO:0071978">
    <property type="term" value="P:bacterial-type flagellum-dependent swarming motility"/>
    <property type="evidence" value="ECO:0007669"/>
    <property type="project" value="TreeGrafter"/>
</dbReference>
<organism evidence="8">
    <name type="scientific">marine metagenome</name>
    <dbReference type="NCBI Taxonomy" id="408172"/>
    <lineage>
        <taxon>unclassified sequences</taxon>
        <taxon>metagenomes</taxon>
        <taxon>ecological metagenomes</taxon>
    </lineage>
</organism>
<dbReference type="PANTHER" id="PTHR35091">
    <property type="entry name" value="FLAGELLAR PROTEIN FLIL"/>
    <property type="match status" value="1"/>
</dbReference>
<dbReference type="Pfam" id="PF03748">
    <property type="entry name" value="FliL"/>
    <property type="match status" value="1"/>
</dbReference>
<keyword evidence="4" id="KW-0812">Transmembrane</keyword>
<dbReference type="GO" id="GO:0006935">
    <property type="term" value="P:chemotaxis"/>
    <property type="evidence" value="ECO:0007669"/>
    <property type="project" value="UniProtKB-KW"/>
</dbReference>
<evidence type="ECO:0000256" key="7">
    <source>
        <dbReference type="ARBA" id="ARBA00023136"/>
    </source>
</evidence>
<name>A0A382D7E5_9ZZZZ</name>
<keyword evidence="2" id="KW-1003">Cell membrane</keyword>
<accession>A0A382D7E5</accession>
<protein>
    <submittedName>
        <fullName evidence="8">Uncharacterized protein</fullName>
    </submittedName>
</protein>
<keyword evidence="6" id="KW-1133">Transmembrane helix</keyword>
<comment type="subcellular location">
    <subcellularLocation>
        <location evidence="1">Cell membrane</location>
        <topology evidence="1">Single-pass membrane protein</topology>
    </subcellularLocation>
</comment>
<dbReference type="EMBL" id="UINC01037925">
    <property type="protein sequence ID" value="SVB34165.1"/>
    <property type="molecule type" value="Genomic_DNA"/>
</dbReference>
<keyword evidence="7" id="KW-0472">Membrane</keyword>
<dbReference type="PANTHER" id="PTHR35091:SF2">
    <property type="entry name" value="FLAGELLAR PROTEIN FLIL"/>
    <property type="match status" value="1"/>
</dbReference>
<evidence type="ECO:0000256" key="5">
    <source>
        <dbReference type="ARBA" id="ARBA00022779"/>
    </source>
</evidence>
<dbReference type="InterPro" id="IPR005503">
    <property type="entry name" value="FliL"/>
</dbReference>
<evidence type="ECO:0000313" key="8">
    <source>
        <dbReference type="EMBL" id="SVB34165.1"/>
    </source>
</evidence>